<comment type="subcellular location">
    <subcellularLocation>
        <location evidence="1">Cell membrane</location>
    </subcellularLocation>
</comment>
<dbReference type="FunFam" id="1.10.287.950:FF:000001">
    <property type="entry name" value="Methyl-accepting chemotaxis sensory transducer"/>
    <property type="match status" value="1"/>
</dbReference>
<dbReference type="GO" id="GO:0004888">
    <property type="term" value="F:transmembrane signaling receptor activity"/>
    <property type="evidence" value="ECO:0007669"/>
    <property type="project" value="InterPro"/>
</dbReference>
<evidence type="ECO:0000256" key="4">
    <source>
        <dbReference type="ARBA" id="ARBA00023224"/>
    </source>
</evidence>
<dbReference type="InterPro" id="IPR024478">
    <property type="entry name" value="HlyB_4HB_MCP"/>
</dbReference>
<dbReference type="Gene3D" id="1.10.287.950">
    <property type="entry name" value="Methyl-accepting chemotaxis protein"/>
    <property type="match status" value="1"/>
</dbReference>
<dbReference type="GO" id="GO:0005886">
    <property type="term" value="C:plasma membrane"/>
    <property type="evidence" value="ECO:0007669"/>
    <property type="project" value="UniProtKB-SubCell"/>
</dbReference>
<dbReference type="GO" id="GO:0007165">
    <property type="term" value="P:signal transduction"/>
    <property type="evidence" value="ECO:0007669"/>
    <property type="project" value="UniProtKB-KW"/>
</dbReference>
<evidence type="ECO:0000259" key="8">
    <source>
        <dbReference type="PROSITE" id="PS50111"/>
    </source>
</evidence>
<keyword evidence="4 6" id="KW-0807">Transducer</keyword>
<dbReference type="Pfam" id="PF00015">
    <property type="entry name" value="MCPsignal"/>
    <property type="match status" value="1"/>
</dbReference>
<keyword evidence="7" id="KW-1133">Transmembrane helix</keyword>
<dbReference type="CDD" id="cd11386">
    <property type="entry name" value="MCP_signal"/>
    <property type="match status" value="1"/>
</dbReference>
<protein>
    <submittedName>
        <fullName evidence="10">Methyl-accepting chemotaxis protein</fullName>
    </submittedName>
</protein>
<sequence length="533" mass="58624">MRWFLNRKTSFKLLSTFVLIAVILAGVSIYSMSTMKTLRGNVWMTYEKTLVPMSHLTQAQIDLYKLKIMWQEIALSDLKADNSKKLEEIKTMRQDIEKNVNIYADVYLDFGEEIQQKGERFREEFTLNFDYYNKVYDDAIKSVSANRSSFQQKNEELNKLHEGVTNYIEQIKAVDMEINGEEYIATGKSYSTSITILIIISILTFAMCIALGLLLTRVIARPLNEMANLVEKVADGDLTETTNIKTKDEVGKLAQSFNTMTLNLRATVQNILSAAENLSASSEQVSASTDEIASASANQANAAQTMNELFRELSEAINAVAQNTEQAAELAGKTIKIAQDGEKVLLSSVEGTNHVSDQMAKLEEDSHKIGEIIEVIDDIADQTNLLALNAAIEAARAGEQGRGFAVVADEVRKLAERSGEATKQITTIIKGMQHHTTLSVQSVQEGLVYTQQSSEAFESIINMVHDTGNKVTEIAGASEEQAAQSEEVLTFIESISAATEEASASSEETATTANALTELAEELNASVAAFKID</sequence>
<dbReference type="Pfam" id="PF00672">
    <property type="entry name" value="HAMP"/>
    <property type="match status" value="1"/>
</dbReference>
<keyword evidence="7" id="KW-0812">Transmembrane</keyword>
<evidence type="ECO:0000256" key="3">
    <source>
        <dbReference type="ARBA" id="ARBA00023136"/>
    </source>
</evidence>
<dbReference type="PANTHER" id="PTHR32089">
    <property type="entry name" value="METHYL-ACCEPTING CHEMOTAXIS PROTEIN MCPB"/>
    <property type="match status" value="1"/>
</dbReference>
<dbReference type="OrthoDB" id="107771at2"/>
<dbReference type="PROSITE" id="PS50111">
    <property type="entry name" value="CHEMOTAXIS_TRANSDUC_2"/>
    <property type="match status" value="1"/>
</dbReference>
<evidence type="ECO:0000313" key="10">
    <source>
        <dbReference type="EMBL" id="RST58711.1"/>
    </source>
</evidence>
<dbReference type="CDD" id="cd06225">
    <property type="entry name" value="HAMP"/>
    <property type="match status" value="1"/>
</dbReference>
<dbReference type="GO" id="GO:0006935">
    <property type="term" value="P:chemotaxis"/>
    <property type="evidence" value="ECO:0007669"/>
    <property type="project" value="InterPro"/>
</dbReference>
<dbReference type="InterPro" id="IPR004089">
    <property type="entry name" value="MCPsignal_dom"/>
</dbReference>
<dbReference type="PANTHER" id="PTHR32089:SF112">
    <property type="entry name" value="LYSOZYME-LIKE PROTEIN-RELATED"/>
    <property type="match status" value="1"/>
</dbReference>
<dbReference type="InterPro" id="IPR003660">
    <property type="entry name" value="HAMP_dom"/>
</dbReference>
<evidence type="ECO:0000256" key="2">
    <source>
        <dbReference type="ARBA" id="ARBA00022475"/>
    </source>
</evidence>
<dbReference type="RefSeq" id="WP_120117106.1">
    <property type="nucleotide sequence ID" value="NZ_QYTW02000017.1"/>
</dbReference>
<evidence type="ECO:0000256" key="5">
    <source>
        <dbReference type="ARBA" id="ARBA00029447"/>
    </source>
</evidence>
<feature type="domain" description="Methyl-accepting transducer" evidence="8">
    <location>
        <begin position="274"/>
        <end position="517"/>
    </location>
</feature>
<reference evidence="10 11" key="1">
    <citation type="submission" date="2018-12" db="EMBL/GenBank/DDBJ databases">
        <authorList>
            <person name="Sun L."/>
            <person name="Chen Z."/>
        </authorList>
    </citation>
    <scope>NUCLEOTIDE SEQUENCE [LARGE SCALE GENOMIC DNA]</scope>
    <source>
        <strain evidence="10 11">LMG 29736</strain>
    </source>
</reference>
<gene>
    <name evidence="10" type="ORF">D5F11_015840</name>
</gene>
<dbReference type="InterPro" id="IPR004090">
    <property type="entry name" value="Chemotax_Me-accpt_rcpt"/>
</dbReference>
<dbReference type="PRINTS" id="PR00260">
    <property type="entry name" value="CHEMTRNSDUCR"/>
</dbReference>
<dbReference type="AlphaFoldDB" id="A0A429X623"/>
<feature type="domain" description="HAMP" evidence="9">
    <location>
        <begin position="217"/>
        <end position="269"/>
    </location>
</feature>
<keyword evidence="3 7" id="KW-0472">Membrane</keyword>
<evidence type="ECO:0000256" key="1">
    <source>
        <dbReference type="ARBA" id="ARBA00004236"/>
    </source>
</evidence>
<accession>A0A429X623</accession>
<dbReference type="SMART" id="SM00304">
    <property type="entry name" value="HAMP"/>
    <property type="match status" value="1"/>
</dbReference>
<evidence type="ECO:0000256" key="6">
    <source>
        <dbReference type="PROSITE-ProRule" id="PRU00284"/>
    </source>
</evidence>
<dbReference type="Pfam" id="PF12729">
    <property type="entry name" value="4HB_MCP_1"/>
    <property type="match status" value="1"/>
</dbReference>
<dbReference type="SUPFAM" id="SSF58104">
    <property type="entry name" value="Methyl-accepting chemotaxis protein (MCP) signaling domain"/>
    <property type="match status" value="1"/>
</dbReference>
<evidence type="ECO:0000313" key="11">
    <source>
        <dbReference type="Proteomes" id="UP000287296"/>
    </source>
</evidence>
<dbReference type="Proteomes" id="UP000287296">
    <property type="component" value="Unassembled WGS sequence"/>
</dbReference>
<evidence type="ECO:0000256" key="7">
    <source>
        <dbReference type="SAM" id="Phobius"/>
    </source>
</evidence>
<dbReference type="EMBL" id="QYTW02000017">
    <property type="protein sequence ID" value="RST58711.1"/>
    <property type="molecule type" value="Genomic_DNA"/>
</dbReference>
<dbReference type="SMART" id="SM00283">
    <property type="entry name" value="MA"/>
    <property type="match status" value="1"/>
</dbReference>
<dbReference type="PROSITE" id="PS50885">
    <property type="entry name" value="HAMP"/>
    <property type="match status" value="1"/>
</dbReference>
<feature type="transmembrane region" description="Helical" evidence="7">
    <location>
        <begin position="194"/>
        <end position="216"/>
    </location>
</feature>
<proteinExistence type="inferred from homology"/>
<evidence type="ECO:0000259" key="9">
    <source>
        <dbReference type="PROSITE" id="PS50885"/>
    </source>
</evidence>
<comment type="similarity">
    <text evidence="5">Belongs to the methyl-accepting chemotaxis (MCP) protein family.</text>
</comment>
<organism evidence="10 11">
    <name type="scientific">Siminovitchia terrae</name>
    <name type="common">Bacillus terrae</name>
    <dbReference type="NCBI Taxonomy" id="1914933"/>
    <lineage>
        <taxon>Bacteria</taxon>
        <taxon>Bacillati</taxon>
        <taxon>Bacillota</taxon>
        <taxon>Bacilli</taxon>
        <taxon>Bacillales</taxon>
        <taxon>Bacillaceae</taxon>
        <taxon>Siminovitchia</taxon>
    </lineage>
</organism>
<name>A0A429X623_SIMTE</name>
<comment type="caution">
    <text evidence="10">The sequence shown here is derived from an EMBL/GenBank/DDBJ whole genome shotgun (WGS) entry which is preliminary data.</text>
</comment>
<keyword evidence="2" id="KW-1003">Cell membrane</keyword>